<gene>
    <name evidence="2" type="ORF">JAZ07_05185</name>
</gene>
<evidence type="ECO:0000313" key="3">
    <source>
        <dbReference type="Proteomes" id="UP000886667"/>
    </source>
</evidence>
<feature type="compositionally biased region" description="Basic and acidic residues" evidence="1">
    <location>
        <begin position="51"/>
        <end position="60"/>
    </location>
</feature>
<proteinExistence type="predicted"/>
<evidence type="ECO:0000256" key="1">
    <source>
        <dbReference type="SAM" id="MobiDB-lite"/>
    </source>
</evidence>
<organism evidence="2 3">
    <name type="scientific">Candidatus Thiodiazotropha taylori</name>
    <dbReference type="NCBI Taxonomy" id="2792791"/>
    <lineage>
        <taxon>Bacteria</taxon>
        <taxon>Pseudomonadati</taxon>
        <taxon>Pseudomonadota</taxon>
        <taxon>Gammaproteobacteria</taxon>
        <taxon>Chromatiales</taxon>
        <taxon>Sedimenticolaceae</taxon>
        <taxon>Candidatus Thiodiazotropha</taxon>
    </lineage>
</organism>
<dbReference type="EMBL" id="JAEPCM010000155">
    <property type="protein sequence ID" value="MCG7945724.1"/>
    <property type="molecule type" value="Genomic_DNA"/>
</dbReference>
<protein>
    <submittedName>
        <fullName evidence="2">Uncharacterized protein</fullName>
    </submittedName>
</protein>
<accession>A0A9E4KBT1</accession>
<reference evidence="2" key="1">
    <citation type="journal article" date="2021" name="Proc. Natl. Acad. Sci. U.S.A.">
        <title>Global biogeography of chemosynthetic symbionts reveals both localized and globally distributed symbiont groups. .</title>
        <authorList>
            <person name="Osvatic J.T."/>
            <person name="Wilkins L.G.E."/>
            <person name="Leibrecht L."/>
            <person name="Leray M."/>
            <person name="Zauner S."/>
            <person name="Polzin J."/>
            <person name="Camacho Y."/>
            <person name="Gros O."/>
            <person name="van Gils J.A."/>
            <person name="Eisen J.A."/>
            <person name="Petersen J.M."/>
            <person name="Yuen B."/>
        </authorList>
    </citation>
    <scope>NUCLEOTIDE SEQUENCE</scope>
    <source>
        <strain evidence="2">MAGclacostrist064TRANS</strain>
    </source>
</reference>
<sequence length="81" mass="9082">MPWVSSDETDESTGNGRCRDKGTAWRLLDCKKRRGRAIDASWIEMETPDEGWSRSPEHQVKAGGKPGDGKRTLGRRAIPDQ</sequence>
<dbReference type="AlphaFoldDB" id="A0A9E4KBT1"/>
<comment type="caution">
    <text evidence="2">The sequence shown here is derived from an EMBL/GenBank/DDBJ whole genome shotgun (WGS) entry which is preliminary data.</text>
</comment>
<dbReference type="Proteomes" id="UP000886667">
    <property type="component" value="Unassembled WGS sequence"/>
</dbReference>
<feature type="region of interest" description="Disordered" evidence="1">
    <location>
        <begin position="1"/>
        <end position="21"/>
    </location>
</feature>
<evidence type="ECO:0000313" key="2">
    <source>
        <dbReference type="EMBL" id="MCG7945724.1"/>
    </source>
</evidence>
<feature type="region of interest" description="Disordered" evidence="1">
    <location>
        <begin position="47"/>
        <end position="81"/>
    </location>
</feature>
<feature type="compositionally biased region" description="Basic and acidic residues" evidence="1">
    <location>
        <begin position="67"/>
        <end position="81"/>
    </location>
</feature>
<name>A0A9E4KBT1_9GAMM</name>